<gene>
    <name evidence="1" type="ORF">BE15_01155</name>
</gene>
<protein>
    <submittedName>
        <fullName evidence="1">Uncharacterized protein</fullName>
    </submittedName>
</protein>
<reference evidence="1 2" key="1">
    <citation type="submission" date="2014-02" db="EMBL/GenBank/DDBJ databases">
        <title>The small core and large imbalanced accessory genome model reveals a collaborative survival strategy of Sorangium cellulosum strains in nature.</title>
        <authorList>
            <person name="Han K."/>
            <person name="Peng R."/>
            <person name="Blom J."/>
            <person name="Li Y.-Z."/>
        </authorList>
    </citation>
    <scope>NUCLEOTIDE SEQUENCE [LARGE SCALE GENOMIC DNA]</scope>
    <source>
        <strain evidence="1 2">So0008-312</strain>
    </source>
</reference>
<evidence type="ECO:0000313" key="2">
    <source>
        <dbReference type="Proteomes" id="UP000075260"/>
    </source>
</evidence>
<dbReference type="InterPro" id="IPR023381">
    <property type="entry name" value="YP001051499.1-like_dom_sf"/>
</dbReference>
<dbReference type="EMBL" id="JEMA01000234">
    <property type="protein sequence ID" value="KYF72838.1"/>
    <property type="molecule type" value="Genomic_DNA"/>
</dbReference>
<comment type="caution">
    <text evidence="1">The sequence shown here is derived from an EMBL/GenBank/DDBJ whole genome shotgun (WGS) entry which is preliminary data.</text>
</comment>
<dbReference type="AlphaFoldDB" id="A0A150QYY8"/>
<dbReference type="InterPro" id="IPR007338">
    <property type="entry name" value="DUF416"/>
</dbReference>
<dbReference type="Gene3D" id="1.20.1590.10">
    <property type="entry name" value="YP_001051499.1 domain like"/>
    <property type="match status" value="1"/>
</dbReference>
<proteinExistence type="predicted"/>
<dbReference type="Pfam" id="PF04222">
    <property type="entry name" value="DUF416"/>
    <property type="match status" value="1"/>
</dbReference>
<dbReference type="Proteomes" id="UP000075260">
    <property type="component" value="Unassembled WGS sequence"/>
</dbReference>
<accession>A0A150QYY8</accession>
<name>A0A150QYY8_SORCE</name>
<organism evidence="1 2">
    <name type="scientific">Sorangium cellulosum</name>
    <name type="common">Polyangium cellulosum</name>
    <dbReference type="NCBI Taxonomy" id="56"/>
    <lineage>
        <taxon>Bacteria</taxon>
        <taxon>Pseudomonadati</taxon>
        <taxon>Myxococcota</taxon>
        <taxon>Polyangia</taxon>
        <taxon>Polyangiales</taxon>
        <taxon>Polyangiaceae</taxon>
        <taxon>Sorangium</taxon>
    </lineage>
</organism>
<evidence type="ECO:0000313" key="1">
    <source>
        <dbReference type="EMBL" id="KYF72838.1"/>
    </source>
</evidence>
<sequence>MLRYGLDLAWGVLEGFEPSQESVNSARQQVRRAEPETEDFDTILVSSALDASASVGLLLKFIEDGGVGSIVEIASLCRDTVDMFVQDQDGLVPNDPKLEERILNHRLMQRELQRQQDDLLVLRSFSGLPTEVARLRENWRNPQKSNIDQSG</sequence>